<dbReference type="InterPro" id="IPR011990">
    <property type="entry name" value="TPR-like_helical_dom_sf"/>
</dbReference>
<accession>A0A1G4B787</accession>
<dbReference type="NCBIfam" id="NF040586">
    <property type="entry name" value="FxSxx_TPR"/>
    <property type="match status" value="1"/>
</dbReference>
<dbReference type="Pfam" id="PF00931">
    <property type="entry name" value="NB-ARC"/>
    <property type="match status" value="1"/>
</dbReference>
<dbReference type="InterPro" id="IPR035994">
    <property type="entry name" value="Nucleoside_phosphorylase_sf"/>
</dbReference>
<dbReference type="InterPro" id="IPR002182">
    <property type="entry name" value="NB-ARC"/>
</dbReference>
<keyword evidence="1" id="KW-0802">TPR repeat</keyword>
<dbReference type="Pfam" id="PF13181">
    <property type="entry name" value="TPR_8"/>
    <property type="match status" value="1"/>
</dbReference>
<dbReference type="OrthoDB" id="1577640at2759"/>
<feature type="repeat" description="TPR" evidence="1">
    <location>
        <begin position="718"/>
        <end position="751"/>
    </location>
</feature>
<dbReference type="Pfam" id="PF13374">
    <property type="entry name" value="TPR_10"/>
    <property type="match status" value="1"/>
</dbReference>
<gene>
    <name evidence="3" type="ORF">CORC01_07332</name>
</gene>
<dbReference type="GO" id="GO:0043531">
    <property type="term" value="F:ADP binding"/>
    <property type="evidence" value="ECO:0007669"/>
    <property type="project" value="InterPro"/>
</dbReference>
<reference evidence="3 4" key="1">
    <citation type="submission" date="2016-09" db="EMBL/GenBank/DDBJ databases">
        <authorList>
            <person name="Capua I."/>
            <person name="De Benedictis P."/>
            <person name="Joannis T."/>
            <person name="Lombin L.H."/>
            <person name="Cattoli G."/>
        </authorList>
    </citation>
    <scope>NUCLEOTIDE SEQUENCE [LARGE SCALE GENOMIC DNA]</scope>
    <source>
        <strain evidence="3 4">IMI 309357</strain>
    </source>
</reference>
<dbReference type="SUPFAM" id="SSF48452">
    <property type="entry name" value="TPR-like"/>
    <property type="match status" value="2"/>
</dbReference>
<evidence type="ECO:0000313" key="4">
    <source>
        <dbReference type="Proteomes" id="UP000176998"/>
    </source>
</evidence>
<dbReference type="InterPro" id="IPR027417">
    <property type="entry name" value="P-loop_NTPase"/>
</dbReference>
<feature type="domain" description="NB-ARC" evidence="2">
    <location>
        <begin position="327"/>
        <end position="504"/>
    </location>
</feature>
<dbReference type="Gene3D" id="3.40.50.1580">
    <property type="entry name" value="Nucleoside phosphorylase domain"/>
    <property type="match status" value="1"/>
</dbReference>
<dbReference type="STRING" id="1209926.A0A1G4B787"/>
<dbReference type="InterPro" id="IPR053137">
    <property type="entry name" value="NLR-like"/>
</dbReference>
<name>A0A1G4B787_9PEZI</name>
<organism evidence="3 4">
    <name type="scientific">Colletotrichum orchidophilum</name>
    <dbReference type="NCBI Taxonomy" id="1209926"/>
    <lineage>
        <taxon>Eukaryota</taxon>
        <taxon>Fungi</taxon>
        <taxon>Dikarya</taxon>
        <taxon>Ascomycota</taxon>
        <taxon>Pezizomycotina</taxon>
        <taxon>Sordariomycetes</taxon>
        <taxon>Hypocreomycetidae</taxon>
        <taxon>Glomerellales</taxon>
        <taxon>Glomerellaceae</taxon>
        <taxon>Colletotrichum</taxon>
    </lineage>
</organism>
<dbReference type="SUPFAM" id="SSF53167">
    <property type="entry name" value="Purine and uridine phosphorylases"/>
    <property type="match status" value="1"/>
</dbReference>
<dbReference type="GeneID" id="34560479"/>
<dbReference type="EMBL" id="MJBS01000059">
    <property type="protein sequence ID" value="OHE97277.1"/>
    <property type="molecule type" value="Genomic_DNA"/>
</dbReference>
<dbReference type="InterPro" id="IPR019734">
    <property type="entry name" value="TPR_rpt"/>
</dbReference>
<evidence type="ECO:0000313" key="3">
    <source>
        <dbReference type="EMBL" id="OHE97277.1"/>
    </source>
</evidence>
<dbReference type="SUPFAM" id="SSF52540">
    <property type="entry name" value="P-loop containing nucleoside triphosphate hydrolases"/>
    <property type="match status" value="1"/>
</dbReference>
<dbReference type="PANTHER" id="PTHR46082:SF11">
    <property type="entry name" value="AAA+ ATPASE DOMAIN-CONTAINING PROTEIN-RELATED"/>
    <property type="match status" value="1"/>
</dbReference>
<dbReference type="Pfam" id="PF13424">
    <property type="entry name" value="TPR_12"/>
    <property type="match status" value="3"/>
</dbReference>
<sequence>MDHGAYTIGWICALPKEMTAAIAMLDATHDSLPQPRSDSNNYFLGSIGDFHIVVASLPTGEIGGNPAAAVATRMLATFPNLKMGLMVGIGGGVPSKDHDIRLGDVVVSIPANGFGGVVQHDMGKNTKDGGWLRTGSLNGPPPVLRTTISKLISLHQLQGNKIGYYLSQMVERHPNLSPQFTRQDSFSDTLYEPEPEDPEAFESWKEVIKSGRLRDTISAHHGGVLCFEMEAAGLMNELPCVVIRGICDYADAHKNKLWQEYAAAVAAAYAKELVTALPRTIAEKQPQTLAVSPVVLDNVGNMPSQPRVTEPHWIVPFSRNKQFVGREQELSTLRQWSSSKDVCHNMAIFGLGGVGKTQIALEFAFRTKQEHPNSSIFWVPATDLLAFEQAYKRIGQALHVPGIDAKGADVKQLVCDALSDSERTDPWLLIIDNADDINVIFRQPTDSEPISPALIDYIPSSLYGSTILTTRNRRVAVKQAASNIISLEIMGQDDAYKLFEKSLLRRDILSKAESARHLLSLLGYLPLAIIQAVAYINENDTTIEEYTDLYNDSEIGVMEVLMEDFEVHGRYKTTKNSIATTWLVSFSQLTHANPVAIEYLSFMACICNDNIPQSLLLPASSKKKDLEAIGALKAYSFIRKREDGSSFDIHPLVHLAMRNWLRSEKTLQQWTSSVILRIVKLLPDGGHKDRSTWTQYLPHAKYLLNSAGVAVDGDIQVVVLAEKLGKCLYSNGEYSEAGEVFEQAVELRIKASGIENRDTLRNMFGMAEALNHQGKHRQAEIQHRKVLELRKTVLGPKDPEVGRSMNYLAQAMYGDGRYAQAEQVHRDAHALQNEVLHSEHPNILTTTGYLAQTLGKQGKYEEAETMHRSLLETKLRVMGERNPATLATMSCLGVAQSDLGRYADAEKTHRRVLSLRVEILGDRHPHTCLTKRWLADALRQQGKHAEAYSLNQETLKLQTRMLGAKHPNTILTLGTLGDILFSQGQTDRAEKVYRQALALQIQILGSEHPETLGGMERLANTMQKQGRAEEAKELFGKVFEARFRILGPQHPSTLATLCQVTLGQDL</sequence>
<dbReference type="PANTHER" id="PTHR46082">
    <property type="entry name" value="ATP/GTP-BINDING PROTEIN-RELATED"/>
    <property type="match status" value="1"/>
</dbReference>
<protein>
    <recommendedName>
        <fullName evidence="2">NB-ARC domain-containing protein</fullName>
    </recommendedName>
</protein>
<dbReference type="Proteomes" id="UP000176998">
    <property type="component" value="Unassembled WGS sequence"/>
</dbReference>
<keyword evidence="4" id="KW-1185">Reference proteome</keyword>
<dbReference type="GO" id="GO:0009116">
    <property type="term" value="P:nucleoside metabolic process"/>
    <property type="evidence" value="ECO:0007669"/>
    <property type="project" value="InterPro"/>
</dbReference>
<comment type="caution">
    <text evidence="3">The sequence shown here is derived from an EMBL/GenBank/DDBJ whole genome shotgun (WGS) entry which is preliminary data.</text>
</comment>
<dbReference type="PROSITE" id="PS50005">
    <property type="entry name" value="TPR"/>
    <property type="match status" value="1"/>
</dbReference>
<dbReference type="GO" id="GO:0003824">
    <property type="term" value="F:catalytic activity"/>
    <property type="evidence" value="ECO:0007669"/>
    <property type="project" value="InterPro"/>
</dbReference>
<dbReference type="Gene3D" id="3.40.50.300">
    <property type="entry name" value="P-loop containing nucleotide triphosphate hydrolases"/>
    <property type="match status" value="1"/>
</dbReference>
<evidence type="ECO:0000259" key="2">
    <source>
        <dbReference type="Pfam" id="PF00931"/>
    </source>
</evidence>
<dbReference type="AlphaFoldDB" id="A0A1G4B787"/>
<proteinExistence type="predicted"/>
<dbReference type="Gene3D" id="1.25.40.10">
    <property type="entry name" value="Tetratricopeptide repeat domain"/>
    <property type="match status" value="2"/>
</dbReference>
<evidence type="ECO:0000256" key="1">
    <source>
        <dbReference type="PROSITE-ProRule" id="PRU00339"/>
    </source>
</evidence>
<dbReference type="RefSeq" id="XP_022474432.1">
    <property type="nucleotide sequence ID" value="XM_022618969.1"/>
</dbReference>
<dbReference type="SMART" id="SM00028">
    <property type="entry name" value="TPR"/>
    <property type="match status" value="5"/>
</dbReference>